<name>A0A0A1FA41_9BURK</name>
<feature type="domain" description="Recombinase-like" evidence="1">
    <location>
        <begin position="6"/>
        <end position="77"/>
    </location>
</feature>
<evidence type="ECO:0000313" key="2">
    <source>
        <dbReference type="EMBL" id="AIY39702.1"/>
    </source>
</evidence>
<dbReference type="KEGG" id="care:LT85_0542"/>
<dbReference type="InterPro" id="IPR046789">
    <property type="entry name" value="HTH_62"/>
</dbReference>
<dbReference type="EMBL" id="CP009962">
    <property type="protein sequence ID" value="AIY39702.1"/>
    <property type="molecule type" value="Genomic_DNA"/>
</dbReference>
<dbReference type="RefSeq" id="WP_038484935.1">
    <property type="nucleotide sequence ID" value="NZ_CP009962.1"/>
</dbReference>
<dbReference type="AlphaFoldDB" id="A0A0A1FA41"/>
<evidence type="ECO:0000313" key="3">
    <source>
        <dbReference type="Proteomes" id="UP000030302"/>
    </source>
</evidence>
<proteinExistence type="predicted"/>
<gene>
    <name evidence="2" type="ORF">LT85_0542</name>
</gene>
<accession>A0A0A1FA41</accession>
<sequence>MNEIKQDIYLNPHQARRRPPTQYEDLLGDSIERAFGAGIHDLSELVAYLNRTGPGCPLNEGIWTETLYQEEIARLAA</sequence>
<reference evidence="3" key="1">
    <citation type="journal article" date="2014" name="Soil Biol. Biochem.">
        <title>Structure and function of bacterial communities in ageing soils: Insights from the Mendocino ecological staircase.</title>
        <authorList>
            <person name="Uroz S."/>
            <person name="Tech J.J."/>
            <person name="Sawaya N.A."/>
            <person name="Frey-Klett P."/>
            <person name="Leveau J.H.J."/>
        </authorList>
    </citation>
    <scope>NUCLEOTIDE SEQUENCE [LARGE SCALE GENOMIC DNA]</scope>
    <source>
        <strain evidence="3">Cal35</strain>
    </source>
</reference>
<keyword evidence="3" id="KW-1185">Reference proteome</keyword>
<dbReference type="Proteomes" id="UP000030302">
    <property type="component" value="Chromosome"/>
</dbReference>
<evidence type="ECO:0000259" key="1">
    <source>
        <dbReference type="Pfam" id="PF20552"/>
    </source>
</evidence>
<protein>
    <recommendedName>
        <fullName evidence="1">Recombinase-like domain-containing protein</fullName>
    </recommendedName>
</protein>
<dbReference type="HOGENOM" id="CLU_198214_0_0_4"/>
<organism evidence="2 3">
    <name type="scientific">Collimonas arenae</name>
    <dbReference type="NCBI Taxonomy" id="279058"/>
    <lineage>
        <taxon>Bacteria</taxon>
        <taxon>Pseudomonadati</taxon>
        <taxon>Pseudomonadota</taxon>
        <taxon>Betaproteobacteria</taxon>
        <taxon>Burkholderiales</taxon>
        <taxon>Oxalobacteraceae</taxon>
        <taxon>Collimonas</taxon>
    </lineage>
</organism>
<dbReference type="OrthoDB" id="6909982at2"/>
<dbReference type="Pfam" id="PF20552">
    <property type="entry name" value="HTH_62"/>
    <property type="match status" value="1"/>
</dbReference>
<dbReference type="STRING" id="279058.LT85_0542"/>